<evidence type="ECO:0000259" key="1">
    <source>
        <dbReference type="Pfam" id="PF24667"/>
    </source>
</evidence>
<protein>
    <recommendedName>
        <fullName evidence="1">Dynein regulatory complex subunit 7 MORN domain-containing protein</fullName>
    </recommendedName>
</protein>
<keyword evidence="3" id="KW-1185">Reference proteome</keyword>
<feature type="domain" description="Dynein regulatory complex subunit 7 MORN" evidence="1">
    <location>
        <begin position="15"/>
        <end position="178"/>
    </location>
</feature>
<evidence type="ECO:0000313" key="2">
    <source>
        <dbReference type="EMBL" id="KAK1741738.1"/>
    </source>
</evidence>
<accession>A0AAD8Y9L2</accession>
<dbReference type="PANTHER" id="PTHR35249">
    <property type="entry name" value="DYNEIN REGULATORY COMPLEX SUBUNIT 7"/>
    <property type="match status" value="1"/>
</dbReference>
<proteinExistence type="predicted"/>
<sequence>MQLFSGEAVDPKQRVVTRMIEYTDNDKLIVEKVTEIFSDDRTDGLISRIRAPLEMSYLETFSTKNSIRERKVVDGEYICVKWHRKARMDGMIERVEDTKESTITDNFLDRKDYLEKRVIKFTPGGSMDLASIEEITEQFKRPTDELELDQTVASRVHSLKEERIVATPHAEHEVLRQSHTYTGATDEHVKAEATISEIERIQWEMADLFESIYQHEIPASGNKIM</sequence>
<dbReference type="Proteomes" id="UP001224775">
    <property type="component" value="Unassembled WGS sequence"/>
</dbReference>
<dbReference type="EMBL" id="JATAAI010000012">
    <property type="protein sequence ID" value="KAK1741738.1"/>
    <property type="molecule type" value="Genomic_DNA"/>
</dbReference>
<dbReference type="GO" id="GO:0048870">
    <property type="term" value="P:cell motility"/>
    <property type="evidence" value="ECO:0007669"/>
    <property type="project" value="TreeGrafter"/>
</dbReference>
<dbReference type="GO" id="GO:0031514">
    <property type="term" value="C:motile cilium"/>
    <property type="evidence" value="ECO:0007669"/>
    <property type="project" value="TreeGrafter"/>
</dbReference>
<evidence type="ECO:0000313" key="3">
    <source>
        <dbReference type="Proteomes" id="UP001224775"/>
    </source>
</evidence>
<dbReference type="AlphaFoldDB" id="A0AAD8Y9L2"/>
<name>A0AAD8Y9L2_9STRA</name>
<dbReference type="PANTHER" id="PTHR35249:SF2">
    <property type="entry name" value="DYNEIN REGULATORY COMPLEX SUBUNIT 7"/>
    <property type="match status" value="1"/>
</dbReference>
<organism evidence="2 3">
    <name type="scientific">Skeletonema marinoi</name>
    <dbReference type="NCBI Taxonomy" id="267567"/>
    <lineage>
        <taxon>Eukaryota</taxon>
        <taxon>Sar</taxon>
        <taxon>Stramenopiles</taxon>
        <taxon>Ochrophyta</taxon>
        <taxon>Bacillariophyta</taxon>
        <taxon>Coscinodiscophyceae</taxon>
        <taxon>Thalassiosirophycidae</taxon>
        <taxon>Thalassiosirales</taxon>
        <taxon>Skeletonemataceae</taxon>
        <taxon>Skeletonema</taxon>
        <taxon>Skeletonema marinoi-dohrnii complex</taxon>
    </lineage>
</organism>
<comment type="caution">
    <text evidence="2">The sequence shown here is derived from an EMBL/GenBank/DDBJ whole genome shotgun (WGS) entry which is preliminary data.</text>
</comment>
<gene>
    <name evidence="2" type="ORF">QTG54_007311</name>
</gene>
<dbReference type="Pfam" id="PF24667">
    <property type="entry name" value="MORN_DRC7"/>
    <property type="match status" value="1"/>
</dbReference>
<dbReference type="InterPro" id="IPR056291">
    <property type="entry name" value="MORN_DRC7"/>
</dbReference>
<reference evidence="2" key="1">
    <citation type="submission" date="2023-06" db="EMBL/GenBank/DDBJ databases">
        <title>Survivors Of The Sea: Transcriptome response of Skeletonema marinoi to long-term dormancy.</title>
        <authorList>
            <person name="Pinder M.I.M."/>
            <person name="Kourtchenko O."/>
            <person name="Robertson E.K."/>
            <person name="Larsson T."/>
            <person name="Maumus F."/>
            <person name="Osuna-Cruz C.M."/>
            <person name="Vancaester E."/>
            <person name="Stenow R."/>
            <person name="Vandepoele K."/>
            <person name="Ploug H."/>
            <person name="Bruchert V."/>
            <person name="Godhe A."/>
            <person name="Topel M."/>
        </authorList>
    </citation>
    <scope>NUCLEOTIDE SEQUENCE</scope>
    <source>
        <strain evidence="2">R05AC</strain>
    </source>
</reference>
<dbReference type="InterPro" id="IPR033551">
    <property type="entry name" value="DRC7/lobo"/>
</dbReference>